<dbReference type="EC" id="4.1.1.11" evidence="9"/>
<dbReference type="PANTHER" id="PTHR21012">
    <property type="entry name" value="ASPARTATE 1-DECARBOXYLASE"/>
    <property type="match status" value="1"/>
</dbReference>
<dbReference type="RefSeq" id="WP_093883356.1">
    <property type="nucleotide sequence ID" value="NZ_FOBS01000011.1"/>
</dbReference>
<comment type="catalytic activity">
    <reaction evidence="9">
        <text>L-aspartate + H(+) = beta-alanine + CO2</text>
        <dbReference type="Rhea" id="RHEA:19497"/>
        <dbReference type="ChEBI" id="CHEBI:15378"/>
        <dbReference type="ChEBI" id="CHEBI:16526"/>
        <dbReference type="ChEBI" id="CHEBI:29991"/>
        <dbReference type="ChEBI" id="CHEBI:57966"/>
        <dbReference type="EC" id="4.1.1.11"/>
    </reaction>
</comment>
<protein>
    <recommendedName>
        <fullName evidence="9">Aspartate 1-decarboxylase</fullName>
        <ecNumber evidence="9">4.1.1.11</ecNumber>
    </recommendedName>
    <alternativeName>
        <fullName evidence="9">Aspartate alpha-decarboxylase</fullName>
    </alternativeName>
    <component>
        <recommendedName>
            <fullName evidence="9">Aspartate 1-decarboxylase beta chain</fullName>
        </recommendedName>
    </component>
    <component>
        <recommendedName>
            <fullName evidence="9">Aspartate 1-decarboxylase alpha chain</fullName>
        </recommendedName>
    </component>
</protein>
<feature type="chain" id="PRO_5013994050" description="Aspartate 1-decarboxylase alpha chain" evidence="9 13">
    <location>
        <begin position="25"/>
        <end position="116"/>
    </location>
</feature>
<dbReference type="GO" id="GO:0015940">
    <property type="term" value="P:pantothenate biosynthetic process"/>
    <property type="evidence" value="ECO:0007669"/>
    <property type="project" value="UniProtKB-UniRule"/>
</dbReference>
<dbReference type="PIRSF" id="PIRSF006246">
    <property type="entry name" value="Asp_decarbox"/>
    <property type="match status" value="1"/>
</dbReference>
<keyword evidence="15" id="KW-1185">Reference proteome</keyword>
<evidence type="ECO:0000313" key="15">
    <source>
        <dbReference type="Proteomes" id="UP000198744"/>
    </source>
</evidence>
<sequence length="116" mass="12770">MQRVMLKSKIHRATVTDADLHYEGSISIDEALMEAAGLLPYEKVSIYDVNNGERFSTYVITGKRDSGVICLNGAAARKVAKGDLVIIASYVYVDGDEAKGWKPVAVFVDQDNHIKH</sequence>
<dbReference type="PANTHER" id="PTHR21012:SF0">
    <property type="entry name" value="ASPARTATE 1-DECARBOXYLASE"/>
    <property type="match status" value="1"/>
</dbReference>
<name>A0A1H7XKA2_9BACT</name>
<evidence type="ECO:0000256" key="8">
    <source>
        <dbReference type="ARBA" id="ARBA00023317"/>
    </source>
</evidence>
<dbReference type="Gene3D" id="2.40.40.20">
    <property type="match status" value="1"/>
</dbReference>
<dbReference type="SUPFAM" id="SSF50692">
    <property type="entry name" value="ADC-like"/>
    <property type="match status" value="1"/>
</dbReference>
<evidence type="ECO:0000256" key="5">
    <source>
        <dbReference type="ARBA" id="ARBA00023145"/>
    </source>
</evidence>
<comment type="function">
    <text evidence="9">Catalyzes the pyruvoyl-dependent decarboxylation of aspartate to produce beta-alanine.</text>
</comment>
<keyword evidence="3 9" id="KW-0210">Decarboxylase</keyword>
<dbReference type="CDD" id="cd06919">
    <property type="entry name" value="Asp_decarbox"/>
    <property type="match status" value="1"/>
</dbReference>
<feature type="binding site" evidence="9 11">
    <location>
        <position position="57"/>
    </location>
    <ligand>
        <name>substrate</name>
    </ligand>
</feature>
<dbReference type="Pfam" id="PF02261">
    <property type="entry name" value="Asp_decarbox"/>
    <property type="match status" value="1"/>
</dbReference>
<dbReference type="STRING" id="43775.SAMN04489760_11111"/>
<dbReference type="HAMAP" id="MF_00446">
    <property type="entry name" value="PanD"/>
    <property type="match status" value="1"/>
</dbReference>
<comment type="cofactor">
    <cofactor evidence="9 10">
        <name>pyruvate</name>
        <dbReference type="ChEBI" id="CHEBI:15361"/>
    </cofactor>
    <text evidence="9 10">Binds 1 pyruvoyl group covalently per subunit.</text>
</comment>
<evidence type="ECO:0000256" key="7">
    <source>
        <dbReference type="ARBA" id="ARBA00023270"/>
    </source>
</evidence>
<keyword evidence="7 9" id="KW-0704">Schiff base</keyword>
<reference evidence="14 15" key="1">
    <citation type="submission" date="2016-10" db="EMBL/GenBank/DDBJ databases">
        <authorList>
            <person name="de Groot N.N."/>
        </authorList>
    </citation>
    <scope>NUCLEOTIDE SEQUENCE [LARGE SCALE GENOMIC DNA]</scope>
    <source>
        <strain evidence="14 15">DSM 8423</strain>
    </source>
</reference>
<keyword evidence="8 9" id="KW-0670">Pyruvate</keyword>
<evidence type="ECO:0000256" key="13">
    <source>
        <dbReference type="PIRSR" id="PIRSR006246-5"/>
    </source>
</evidence>
<evidence type="ECO:0000256" key="10">
    <source>
        <dbReference type="PIRSR" id="PIRSR006246-1"/>
    </source>
</evidence>
<accession>A0A1H7XKA2</accession>
<evidence type="ECO:0000256" key="1">
    <source>
        <dbReference type="ARBA" id="ARBA00022490"/>
    </source>
</evidence>
<gene>
    <name evidence="9" type="primary">panD</name>
    <name evidence="14" type="ORF">SAMN04489760_11111</name>
</gene>
<dbReference type="UniPathway" id="UPA00028">
    <property type="reaction ID" value="UER00002"/>
</dbReference>
<feature type="chain" id="PRO_5013994051" description="Aspartate 1-decarboxylase beta chain" evidence="9 13">
    <location>
        <begin position="1"/>
        <end position="24"/>
    </location>
</feature>
<dbReference type="Proteomes" id="UP000198744">
    <property type="component" value="Unassembled WGS sequence"/>
</dbReference>
<comment type="PTM">
    <text evidence="9 12">Is synthesized initially as an inactive proenzyme, which is activated by self-cleavage at a specific serine bond to produce a beta-subunit with a hydroxyl group at its C-terminus and an alpha-subunit with a pyruvoyl group at its N-terminus.</text>
</comment>
<keyword evidence="2 9" id="KW-0566">Pantothenate biosynthesis</keyword>
<feature type="modified residue" description="Pyruvic acid (Ser)" evidence="9 12">
    <location>
        <position position="25"/>
    </location>
</feature>
<evidence type="ECO:0000313" key="14">
    <source>
        <dbReference type="EMBL" id="SEM34083.1"/>
    </source>
</evidence>
<feature type="active site" description="Proton donor" evidence="9 10">
    <location>
        <position position="58"/>
    </location>
</feature>
<dbReference type="NCBIfam" id="TIGR00223">
    <property type="entry name" value="panD"/>
    <property type="match status" value="1"/>
</dbReference>
<dbReference type="GO" id="GO:0005829">
    <property type="term" value="C:cytosol"/>
    <property type="evidence" value="ECO:0007669"/>
    <property type="project" value="TreeGrafter"/>
</dbReference>
<evidence type="ECO:0000256" key="9">
    <source>
        <dbReference type="HAMAP-Rule" id="MF_00446"/>
    </source>
</evidence>
<evidence type="ECO:0000256" key="3">
    <source>
        <dbReference type="ARBA" id="ARBA00022793"/>
    </source>
</evidence>
<comment type="subunit">
    <text evidence="9">Heterooctamer of four alpha and four beta subunits.</text>
</comment>
<keyword evidence="1 9" id="KW-0963">Cytoplasm</keyword>
<keyword evidence="4 9" id="KW-0068">Autocatalytic cleavage</keyword>
<dbReference type="AlphaFoldDB" id="A0A1H7XKA2"/>
<keyword evidence="6 9" id="KW-0456">Lyase</keyword>
<organism evidence="14 15">
    <name type="scientific">Syntrophus gentianae</name>
    <dbReference type="NCBI Taxonomy" id="43775"/>
    <lineage>
        <taxon>Bacteria</taxon>
        <taxon>Pseudomonadati</taxon>
        <taxon>Thermodesulfobacteriota</taxon>
        <taxon>Syntrophia</taxon>
        <taxon>Syntrophales</taxon>
        <taxon>Syntrophaceae</taxon>
        <taxon>Syntrophus</taxon>
    </lineage>
</organism>
<evidence type="ECO:0000256" key="4">
    <source>
        <dbReference type="ARBA" id="ARBA00022813"/>
    </source>
</evidence>
<feature type="binding site" evidence="9 11">
    <location>
        <begin position="73"/>
        <end position="75"/>
    </location>
    <ligand>
        <name>substrate</name>
    </ligand>
</feature>
<dbReference type="GO" id="GO:0004068">
    <property type="term" value="F:aspartate 1-decarboxylase activity"/>
    <property type="evidence" value="ECO:0007669"/>
    <property type="project" value="UniProtKB-UniRule"/>
</dbReference>
<keyword evidence="5 9" id="KW-0865">Zymogen</keyword>
<evidence type="ECO:0000256" key="2">
    <source>
        <dbReference type="ARBA" id="ARBA00022655"/>
    </source>
</evidence>
<comment type="subcellular location">
    <subcellularLocation>
        <location evidence="9">Cytoplasm</location>
    </subcellularLocation>
</comment>
<proteinExistence type="inferred from homology"/>
<comment type="pathway">
    <text evidence="9">Cofactor biosynthesis; (R)-pantothenate biosynthesis; beta-alanine from L-aspartate: step 1/1.</text>
</comment>
<dbReference type="InterPro" id="IPR009010">
    <property type="entry name" value="Asp_de-COase-like_dom_sf"/>
</dbReference>
<feature type="active site" description="Schiff-base intermediate with substrate; via pyruvic acid" evidence="9 10">
    <location>
        <position position="25"/>
    </location>
</feature>
<dbReference type="GO" id="GO:0006523">
    <property type="term" value="P:alanine biosynthetic process"/>
    <property type="evidence" value="ECO:0007669"/>
    <property type="project" value="InterPro"/>
</dbReference>
<evidence type="ECO:0000256" key="6">
    <source>
        <dbReference type="ARBA" id="ARBA00023239"/>
    </source>
</evidence>
<dbReference type="EMBL" id="FOBS01000011">
    <property type="protein sequence ID" value="SEM34083.1"/>
    <property type="molecule type" value="Genomic_DNA"/>
</dbReference>
<evidence type="ECO:0000256" key="11">
    <source>
        <dbReference type="PIRSR" id="PIRSR006246-2"/>
    </source>
</evidence>
<comment type="similarity">
    <text evidence="9">Belongs to the PanD family.</text>
</comment>
<dbReference type="OrthoDB" id="9803983at2"/>
<dbReference type="InterPro" id="IPR003190">
    <property type="entry name" value="Asp_decarbox"/>
</dbReference>
<evidence type="ECO:0000256" key="12">
    <source>
        <dbReference type="PIRSR" id="PIRSR006246-3"/>
    </source>
</evidence>